<dbReference type="PANTHER" id="PTHR43003:SF5">
    <property type="entry name" value="DNA-3-METHYLADENINE GLYCOSYLASE"/>
    <property type="match status" value="1"/>
</dbReference>
<dbReference type="InterPro" id="IPR000035">
    <property type="entry name" value="Alkylbase_DNA_glycsylse_CS"/>
</dbReference>
<feature type="domain" description="HhH-GPD" evidence="6">
    <location>
        <begin position="47"/>
        <end position="202"/>
    </location>
</feature>
<dbReference type="InterPro" id="IPR051912">
    <property type="entry name" value="Alkylbase_DNA_Glycosylase/TA"/>
</dbReference>
<dbReference type="SUPFAM" id="SSF48150">
    <property type="entry name" value="DNA-glycosylase"/>
    <property type="match status" value="1"/>
</dbReference>
<evidence type="ECO:0000256" key="3">
    <source>
        <dbReference type="ARBA" id="ARBA00012000"/>
    </source>
</evidence>
<reference evidence="7 8" key="1">
    <citation type="submission" date="2018-02" db="EMBL/GenBank/DDBJ databases">
        <authorList>
            <person name="Cohen D.B."/>
            <person name="Kent A.D."/>
        </authorList>
    </citation>
    <scope>NUCLEOTIDE SEQUENCE [LARGE SCALE GENOMIC DNA]</scope>
    <source>
        <strain evidence="7 8">CCAP 1448/3</strain>
    </source>
</reference>
<dbReference type="OrthoDB" id="9785929at2"/>
<dbReference type="GO" id="GO:0032131">
    <property type="term" value="F:alkylated DNA binding"/>
    <property type="evidence" value="ECO:0007669"/>
    <property type="project" value="TreeGrafter"/>
</dbReference>
<comment type="similarity">
    <text evidence="2">Belongs to the alkylbase DNA glycosidase AlkA family.</text>
</comment>
<evidence type="ECO:0000256" key="2">
    <source>
        <dbReference type="ARBA" id="ARBA00010817"/>
    </source>
</evidence>
<keyword evidence="4" id="KW-0227">DNA damage</keyword>
<dbReference type="RefSeq" id="WP_106291150.1">
    <property type="nucleotide sequence ID" value="NZ_CAWNTC010000190.1"/>
</dbReference>
<dbReference type="Gene3D" id="1.10.1670.40">
    <property type="match status" value="1"/>
</dbReference>
<keyword evidence="8" id="KW-1185">Reference proteome</keyword>
<comment type="catalytic activity">
    <reaction evidence="1">
        <text>Hydrolysis of alkylated DNA, releasing 3-methyladenine, 3-methylguanine, 7-methylguanine and 7-methyladenine.</text>
        <dbReference type="EC" id="3.2.2.21"/>
    </reaction>
</comment>
<dbReference type="FunFam" id="1.10.340.30:FF:000004">
    <property type="entry name" value="DNA-3-methyladenine glycosylase II"/>
    <property type="match status" value="1"/>
</dbReference>
<dbReference type="InterPro" id="IPR011257">
    <property type="entry name" value="DNA_glycosylase"/>
</dbReference>
<dbReference type="GO" id="GO:0043916">
    <property type="term" value="F:DNA-7-methylguanine glycosylase activity"/>
    <property type="evidence" value="ECO:0007669"/>
    <property type="project" value="TreeGrafter"/>
</dbReference>
<reference evidence="7 8" key="2">
    <citation type="submission" date="2018-03" db="EMBL/GenBank/DDBJ databases">
        <title>The ancient ancestry and fast evolution of plastids.</title>
        <authorList>
            <person name="Moore K.R."/>
            <person name="Magnabosco C."/>
            <person name="Momper L."/>
            <person name="Gold D.A."/>
            <person name="Bosak T."/>
            <person name="Fournier G.P."/>
        </authorList>
    </citation>
    <scope>NUCLEOTIDE SEQUENCE [LARGE SCALE GENOMIC DNA]</scope>
    <source>
        <strain evidence="7 8">CCAP 1448/3</strain>
    </source>
</reference>
<keyword evidence="5" id="KW-0234">DNA repair</keyword>
<sequence length="207" mass="23439">MDSAPEIEVLKNRDPILAQAIARIGQCQLYQNPPQGDLFFCLSRSIIHQQLSTKVAQTIHHRFLQLYPDPQVPLAEQVGNTPDEVLRAVGISRPKISYLKDLARQAIDSLPPIEELSQMEDEAIIETLTQVKGIGRWSAQMLLIFRLQRPDVFPIDDLGIRTAIKQLYGLETLPDRATTASYGQKWTPYTSIASWYLWQSLKLKSIG</sequence>
<evidence type="ECO:0000256" key="1">
    <source>
        <dbReference type="ARBA" id="ARBA00000086"/>
    </source>
</evidence>
<dbReference type="SMART" id="SM00478">
    <property type="entry name" value="ENDO3c"/>
    <property type="match status" value="1"/>
</dbReference>
<evidence type="ECO:0000313" key="7">
    <source>
        <dbReference type="EMBL" id="PSB00870.1"/>
    </source>
</evidence>
<gene>
    <name evidence="7" type="ORF">C7B64_21255</name>
</gene>
<name>A0A2T1BXX9_9CYAN</name>
<evidence type="ECO:0000256" key="4">
    <source>
        <dbReference type="ARBA" id="ARBA00022763"/>
    </source>
</evidence>
<protein>
    <recommendedName>
        <fullName evidence="3">DNA-3-methyladenine glycosylase II</fullName>
        <ecNumber evidence="3">3.2.2.21</ecNumber>
    </recommendedName>
</protein>
<dbReference type="GO" id="GO:0006307">
    <property type="term" value="P:DNA alkylation repair"/>
    <property type="evidence" value="ECO:0007669"/>
    <property type="project" value="TreeGrafter"/>
</dbReference>
<organism evidence="7 8">
    <name type="scientific">Merismopedia glauca CCAP 1448/3</name>
    <dbReference type="NCBI Taxonomy" id="1296344"/>
    <lineage>
        <taxon>Bacteria</taxon>
        <taxon>Bacillati</taxon>
        <taxon>Cyanobacteriota</taxon>
        <taxon>Cyanophyceae</taxon>
        <taxon>Synechococcales</taxon>
        <taxon>Merismopediaceae</taxon>
        <taxon>Merismopedia</taxon>
    </lineage>
</organism>
<dbReference type="Pfam" id="PF00730">
    <property type="entry name" value="HhH-GPD"/>
    <property type="match status" value="1"/>
</dbReference>
<dbReference type="Gene3D" id="1.10.340.30">
    <property type="entry name" value="Hypothetical protein, domain 2"/>
    <property type="match status" value="1"/>
</dbReference>
<dbReference type="AlphaFoldDB" id="A0A2T1BXX9"/>
<dbReference type="EMBL" id="PVWJ01000152">
    <property type="protein sequence ID" value="PSB00870.1"/>
    <property type="molecule type" value="Genomic_DNA"/>
</dbReference>
<dbReference type="CDD" id="cd00056">
    <property type="entry name" value="ENDO3c"/>
    <property type="match status" value="1"/>
</dbReference>
<comment type="caution">
    <text evidence="7">The sequence shown here is derived from an EMBL/GenBank/DDBJ whole genome shotgun (WGS) entry which is preliminary data.</text>
</comment>
<evidence type="ECO:0000313" key="8">
    <source>
        <dbReference type="Proteomes" id="UP000238762"/>
    </source>
</evidence>
<dbReference type="InterPro" id="IPR003265">
    <property type="entry name" value="HhH-GPD_domain"/>
</dbReference>
<evidence type="ECO:0000259" key="6">
    <source>
        <dbReference type="SMART" id="SM00478"/>
    </source>
</evidence>
<accession>A0A2T1BXX9</accession>
<dbReference type="GO" id="GO:0006285">
    <property type="term" value="P:base-excision repair, AP site formation"/>
    <property type="evidence" value="ECO:0007669"/>
    <property type="project" value="TreeGrafter"/>
</dbReference>
<dbReference type="PROSITE" id="PS00516">
    <property type="entry name" value="ALKYLBASE_DNA_GLYCOS"/>
    <property type="match status" value="1"/>
</dbReference>
<dbReference type="EC" id="3.2.2.21" evidence="3"/>
<dbReference type="GO" id="GO:0008725">
    <property type="term" value="F:DNA-3-methyladenine glycosylase activity"/>
    <property type="evidence" value="ECO:0007669"/>
    <property type="project" value="TreeGrafter"/>
</dbReference>
<proteinExistence type="inferred from homology"/>
<dbReference type="Proteomes" id="UP000238762">
    <property type="component" value="Unassembled WGS sequence"/>
</dbReference>
<dbReference type="GO" id="GO:0005737">
    <property type="term" value="C:cytoplasm"/>
    <property type="evidence" value="ECO:0007669"/>
    <property type="project" value="TreeGrafter"/>
</dbReference>
<evidence type="ECO:0000256" key="5">
    <source>
        <dbReference type="ARBA" id="ARBA00023204"/>
    </source>
</evidence>
<dbReference type="GO" id="GO:0032993">
    <property type="term" value="C:protein-DNA complex"/>
    <property type="evidence" value="ECO:0007669"/>
    <property type="project" value="TreeGrafter"/>
</dbReference>
<dbReference type="PANTHER" id="PTHR43003">
    <property type="entry name" value="DNA-3-METHYLADENINE GLYCOSYLASE"/>
    <property type="match status" value="1"/>
</dbReference>